<dbReference type="OrthoDB" id="9765926at2"/>
<dbReference type="InterPro" id="IPR035986">
    <property type="entry name" value="PKD_dom_sf"/>
</dbReference>
<evidence type="ECO:0000313" key="3">
    <source>
        <dbReference type="Proteomes" id="UP000095552"/>
    </source>
</evidence>
<keyword evidence="3" id="KW-1185">Reference proteome</keyword>
<dbReference type="InterPro" id="IPR011047">
    <property type="entry name" value="Quinoprotein_ADH-like_sf"/>
</dbReference>
<dbReference type="RefSeq" id="WP_069834955.1">
    <property type="nucleotide sequence ID" value="NZ_MDGQ01000005.1"/>
</dbReference>
<organism evidence="2 3">
    <name type="scientific">Roseivirga misakiensis</name>
    <dbReference type="NCBI Taxonomy" id="1563681"/>
    <lineage>
        <taxon>Bacteria</taxon>
        <taxon>Pseudomonadati</taxon>
        <taxon>Bacteroidota</taxon>
        <taxon>Cytophagia</taxon>
        <taxon>Cytophagales</taxon>
        <taxon>Roseivirgaceae</taxon>
        <taxon>Roseivirga</taxon>
    </lineage>
</organism>
<dbReference type="NCBIfam" id="TIGR04131">
    <property type="entry name" value="Bac_Flav_CTERM"/>
    <property type="match status" value="1"/>
</dbReference>
<name>A0A1E5SK58_9BACT</name>
<dbReference type="SUPFAM" id="SSF49299">
    <property type="entry name" value="PKD domain"/>
    <property type="match status" value="1"/>
</dbReference>
<dbReference type="SUPFAM" id="SSF48726">
    <property type="entry name" value="Immunoglobulin"/>
    <property type="match status" value="1"/>
</dbReference>
<keyword evidence="1" id="KW-0732">Signal</keyword>
<dbReference type="InterPro" id="IPR013783">
    <property type="entry name" value="Ig-like_fold"/>
</dbReference>
<feature type="chain" id="PRO_5009185083" description="PKD domain-containing protein" evidence="1">
    <location>
        <begin position="23"/>
        <end position="1773"/>
    </location>
</feature>
<evidence type="ECO:0000313" key="2">
    <source>
        <dbReference type="EMBL" id="OEJ99493.1"/>
    </source>
</evidence>
<dbReference type="Gene3D" id="2.60.40.10">
    <property type="entry name" value="Immunoglobulins"/>
    <property type="match status" value="3"/>
</dbReference>
<protein>
    <recommendedName>
        <fullName evidence="4">PKD domain-containing protein</fullName>
    </recommendedName>
</protein>
<accession>A0A1E5SK58</accession>
<dbReference type="EMBL" id="MDGQ01000005">
    <property type="protein sequence ID" value="OEJ99493.1"/>
    <property type="molecule type" value="Genomic_DNA"/>
</dbReference>
<dbReference type="STRING" id="1563681.BFP71_07880"/>
<dbReference type="SUPFAM" id="SSF50998">
    <property type="entry name" value="Quinoprotein alcohol dehydrogenase-like"/>
    <property type="match status" value="1"/>
</dbReference>
<feature type="signal peptide" evidence="1">
    <location>
        <begin position="1"/>
        <end position="22"/>
    </location>
</feature>
<reference evidence="2 3" key="1">
    <citation type="submission" date="2016-08" db="EMBL/GenBank/DDBJ databases">
        <title>Draft genome of Fabibacter sp. strain SK-8.</title>
        <authorList>
            <person name="Wong S.-K."/>
            <person name="Hamasaki K."/>
            <person name="Yoshizawa S."/>
        </authorList>
    </citation>
    <scope>NUCLEOTIDE SEQUENCE [LARGE SCALE GENOMIC DNA]</scope>
    <source>
        <strain evidence="2 3">SK-8</strain>
    </source>
</reference>
<dbReference type="InterPro" id="IPR036179">
    <property type="entry name" value="Ig-like_dom_sf"/>
</dbReference>
<dbReference type="InterPro" id="IPR026341">
    <property type="entry name" value="T9SS_type_B"/>
</dbReference>
<sequence>MNRKLRLVFLFFGLVLSLTALGQDFTRHNWYFTGNDEALIFGKSITSEAFLDQGKRPQLNIGEKITSTDPTSGDLIFYSDGINIYDGTNEIMQNGNGIITDATGIQAMSTSPVPGAGNEDLFYLFHRNAAGEILYTVVDRSVQGNRADGPPAGEVTAIGKNLLSGITDRGNGMITIGSRDMTEFWLITQNATNGLFEIHSIPEPGGSFNAVGNLNLTTPIEALHMAYNTATSQIAVIPSNNSNIQILHFNEAVPELTFRRTILNTFVLGETFGGSAGWSVSGNHLFFSRNDGTSGNIYRFNMLDIRDDAPLESVLTTPVEESLSLQLAPDSTIYHIYRDAPGGSRFMGKINQPDSAITIVNYESGLFDGVDVNSNYFSQFSPEANVEPVVTAVAQDGEFCMNNPIQFFPMIEPSTAVPTDYFWDFQPFGLTSNQQAPVMTFEQAGFLSATLSVIINGEVVTSNVIMREILENDLQVSLPDTTICEGETLELDAEPEQGGQGQQGGATGGPFEYLWSTGETTSTITVSDAGDYWVVITPSNGCPIYATARVQVYADDRTTANIWYFGDGAGLDFNEIDGLDPPPRSITTPHAMDAPAGTSTISDANGDVLFYTNGSRVWNRENGVMPNGTEIGGDSLSNQAVIIVPFVDDETLYYLFTTQKVYGENTFELKYSVVDMKEDNGRGDVTIKDVTMFTRSTEKVVAYGGAGNDSWLLAHEYGNNTFRAYPITVEGIGAPVISSAGAIHSFNDELSGQAGMKFSADGGRVAVALIEGTDDYAELFEFDLMTGEIVEFQYGIDLNEGGSANDEVYDVHFSPGGGKLFATMNNRNTGSPGGRVLEYRIDTFSTEASRLASRMDITDGLNLQLNFGQIQTGPNGQLYVAVETPGNPAGSRFVSSIAAVDDTLQNSGFSPQAVILTTGNSRLGLPNIVQNNANPQMEPTMFAPDLTCTEERIEMTSTGTSDIDEFLWSITNQADNSTVFSAAGMDTAYTFPQGQSGLFNISVNISNRCGFDTTLVQEIMVMDIPAVPTVPQAISICEGQDFPLDAIQGQPDDPNLSFEWVNSQGVVVSTDRSFTITEPEIYTVTVTNIAGCSNSREIFAGPPFEIELPDAANICQNEELILDPNVTADNYIWTVINPDNSTVTLPNQRRATVDTSIPGIFSYVVSIEDPVTPGCFVNDTTLVTVNAIAQATLGTIVNPACGNTDGSFEFSITTTGSYSYTVTGASSGIVAQVNNLSGPTASPELVSGLAADIYSVQITDNSSGCNNTLDGIQVQNDPPDFTIDNIATADAQCEVNDGSMTVTLSADIFPVTYTLTNTDDGTITNGGAATATAMTTFDFTITGLAGGTYDLNIVSNSGCNQSQTGIIVNQPQPVDLTVDPFVEICGPTAPLAASSTTGGATFSWTGPNGFTANGAMISAPESGAYTVTASAPGSCDVSETVVVDLTIQPIVEINRVTDGCDGTITLEAVVTNPAPNTTYVYNWDNGANTSVITVDMDGTYSVSVRPSDNLTCEGTDSEDVTIPEELIATVSSTPACDDGSPITLTVDLLSGAANSFTWTLDGQPITQSGSVINVNDEGAYTVTISDGTCSIERSIQITRQNIPEGLLPDVELYCPTRTDNAVLLAGVGFETYEWTLNGQPFPDANERLTVTGPGVYTVTMTTSTGCVRIDTVTIVESCDPRIIAPTAFVPSGNPPNNTFTVFPNDFVNEFQIFIYSRWGELIYQSNTLEFSWDGTFNGEVVPLGTYPYVMRFTSRFEPERGTFEQTGSITVVR</sequence>
<comment type="caution">
    <text evidence="2">The sequence shown here is derived from an EMBL/GenBank/DDBJ whole genome shotgun (WGS) entry which is preliminary data.</text>
</comment>
<gene>
    <name evidence="2" type="ORF">BFP71_07880</name>
</gene>
<proteinExistence type="predicted"/>
<evidence type="ECO:0008006" key="4">
    <source>
        <dbReference type="Google" id="ProtNLM"/>
    </source>
</evidence>
<dbReference type="SUPFAM" id="SSF63829">
    <property type="entry name" value="Calcium-dependent phosphotriesterase"/>
    <property type="match status" value="1"/>
</dbReference>
<evidence type="ECO:0000256" key="1">
    <source>
        <dbReference type="SAM" id="SignalP"/>
    </source>
</evidence>
<dbReference type="Proteomes" id="UP000095552">
    <property type="component" value="Unassembled WGS sequence"/>
</dbReference>
<dbReference type="Pfam" id="PF13585">
    <property type="entry name" value="CHU_C"/>
    <property type="match status" value="1"/>
</dbReference>